<evidence type="ECO:0000313" key="2">
    <source>
        <dbReference type="EMBL" id="ETM51126.1"/>
    </source>
</evidence>
<dbReference type="AlphaFoldDB" id="W2NR72"/>
<gene>
    <name evidence="2" type="ORF">L914_04954</name>
</gene>
<evidence type="ECO:0000256" key="1">
    <source>
        <dbReference type="SAM" id="MobiDB-lite"/>
    </source>
</evidence>
<accession>W2NR72</accession>
<feature type="compositionally biased region" description="Basic and acidic residues" evidence="1">
    <location>
        <begin position="21"/>
        <end position="38"/>
    </location>
</feature>
<organism evidence="2">
    <name type="scientific">Phytophthora nicotianae</name>
    <name type="common">Potato buckeye rot agent</name>
    <name type="synonym">Phytophthora parasitica</name>
    <dbReference type="NCBI Taxonomy" id="4792"/>
    <lineage>
        <taxon>Eukaryota</taxon>
        <taxon>Sar</taxon>
        <taxon>Stramenopiles</taxon>
        <taxon>Oomycota</taxon>
        <taxon>Peronosporomycetes</taxon>
        <taxon>Peronosporales</taxon>
        <taxon>Peronosporaceae</taxon>
        <taxon>Phytophthora</taxon>
    </lineage>
</organism>
<name>W2NR72_PHYNI</name>
<protein>
    <submittedName>
        <fullName evidence="2">Uncharacterized protein</fullName>
    </submittedName>
</protein>
<dbReference type="EMBL" id="KI691855">
    <property type="protein sequence ID" value="ETM51126.1"/>
    <property type="molecule type" value="Genomic_DNA"/>
</dbReference>
<feature type="region of interest" description="Disordered" evidence="1">
    <location>
        <begin position="1"/>
        <end position="38"/>
    </location>
</feature>
<reference evidence="2" key="1">
    <citation type="submission" date="2013-11" db="EMBL/GenBank/DDBJ databases">
        <title>The Genome Sequence of Phytophthora parasitica IAC_01/95.</title>
        <authorList>
            <consortium name="The Broad Institute Genomics Platform"/>
            <person name="Russ C."/>
            <person name="Tyler B."/>
            <person name="Panabieres F."/>
            <person name="Shan W."/>
            <person name="Tripathy S."/>
            <person name="Grunwald N."/>
            <person name="Machado M."/>
            <person name="Johnson C.S."/>
            <person name="Arredondo F."/>
            <person name="Hong C."/>
            <person name="Coffey M."/>
            <person name="Young S.K."/>
            <person name="Zeng Q."/>
            <person name="Gargeya S."/>
            <person name="Fitzgerald M."/>
            <person name="Abouelleil A."/>
            <person name="Alvarado L."/>
            <person name="Chapman S.B."/>
            <person name="Gainer-Dewar J."/>
            <person name="Goldberg J."/>
            <person name="Griggs A."/>
            <person name="Gujja S."/>
            <person name="Hansen M."/>
            <person name="Howarth C."/>
            <person name="Imamovic A."/>
            <person name="Ireland A."/>
            <person name="Larimer J."/>
            <person name="McCowan C."/>
            <person name="Murphy C."/>
            <person name="Pearson M."/>
            <person name="Poon T.W."/>
            <person name="Priest M."/>
            <person name="Roberts A."/>
            <person name="Saif S."/>
            <person name="Shea T."/>
            <person name="Sykes S."/>
            <person name="Wortman J."/>
            <person name="Nusbaum C."/>
            <person name="Birren B."/>
        </authorList>
    </citation>
    <scope>NUCLEOTIDE SEQUENCE [LARGE SCALE GENOMIC DNA]</scope>
    <source>
        <strain evidence="2">IAC_01/95</strain>
    </source>
</reference>
<proteinExistence type="predicted"/>
<sequence>MLAKLKKMPLVQQHKTSNTKNEADRLKPIGIDDVRFEN</sequence>
<dbReference type="Proteomes" id="UP000054532">
    <property type="component" value="Unassembled WGS sequence"/>
</dbReference>